<evidence type="ECO:0000259" key="1">
    <source>
        <dbReference type="Pfam" id="PF24748"/>
    </source>
</evidence>
<dbReference type="Ensembl" id="ENSCINT00000018712.3">
    <property type="protein sequence ID" value="ENSCINP00000018712.3"/>
    <property type="gene ID" value="ENSCING00000009206.3"/>
</dbReference>
<reference evidence="2" key="2">
    <citation type="journal article" date="2008" name="Genome Biol.">
        <title>Improved genome assembly and evidence-based global gene model set for the chordate Ciona intestinalis: new insight into intron and operon populations.</title>
        <authorList>
            <person name="Satou Y."/>
            <person name="Mineta K."/>
            <person name="Ogasawara M."/>
            <person name="Sasakura Y."/>
            <person name="Shoguchi E."/>
            <person name="Ueno K."/>
            <person name="Yamada L."/>
            <person name="Matsumoto J."/>
            <person name="Wasserscheid J."/>
            <person name="Dewar K."/>
            <person name="Wiley G.B."/>
            <person name="Macmil S.L."/>
            <person name="Roe B.A."/>
            <person name="Zeller R.W."/>
            <person name="Hastings K.E."/>
            <person name="Lemaire P."/>
            <person name="Lindquist E."/>
            <person name="Endo T."/>
            <person name="Hotta K."/>
            <person name="Inaba K."/>
        </authorList>
    </citation>
    <scope>NUCLEOTIDE SEQUENCE [LARGE SCALE GENOMIC DNA]</scope>
    <source>
        <strain evidence="2">wild type</strain>
    </source>
</reference>
<dbReference type="EMBL" id="EAAA01002228">
    <property type="status" value="NOT_ANNOTATED_CDS"/>
    <property type="molecule type" value="Genomic_DNA"/>
</dbReference>
<feature type="domain" description="Galaxin-like repeats" evidence="1">
    <location>
        <begin position="88"/>
        <end position="200"/>
    </location>
</feature>
<feature type="domain" description="Galaxin-like repeats" evidence="1">
    <location>
        <begin position="327"/>
        <end position="460"/>
    </location>
</feature>
<organism evidence="2 3">
    <name type="scientific">Ciona intestinalis</name>
    <name type="common">Transparent sea squirt</name>
    <name type="synonym">Ascidia intestinalis</name>
    <dbReference type="NCBI Taxonomy" id="7719"/>
    <lineage>
        <taxon>Eukaryota</taxon>
        <taxon>Metazoa</taxon>
        <taxon>Chordata</taxon>
        <taxon>Tunicata</taxon>
        <taxon>Ascidiacea</taxon>
        <taxon>Phlebobranchia</taxon>
        <taxon>Cionidae</taxon>
        <taxon>Ciona</taxon>
    </lineage>
</organism>
<dbReference type="OMA" id="RISCCAN"/>
<reference evidence="2" key="4">
    <citation type="submission" date="2025-09" db="UniProtKB">
        <authorList>
            <consortium name="Ensembl"/>
        </authorList>
    </citation>
    <scope>IDENTIFICATION</scope>
</reference>
<evidence type="ECO:0000313" key="2">
    <source>
        <dbReference type="Ensembl" id="ENSCINP00000018712.3"/>
    </source>
</evidence>
<keyword evidence="3" id="KW-1185">Reference proteome</keyword>
<sequence length="476" mass="51048">MYDECNSFCCGGQVILNSTHLDCCGSRDFGSPYSKRYERCCEWWTGHGRAHSKRSFNYGSVGCCGASVIDWGRDRCCYGDSRIVPSVFYYRRQKCCGGRVIPISRTLANHWDAGCCGTTSTYDKRRQSCPCDDGQVVDAPSSRTGCCRSPYGGTAPYIPDTQICCNGVVGNKTNNFCCDNLSAVGVVGESVCCGGNLVTISPPNANLTECCNGSPYDPRFNVCCNSDVLNDSPSSTSSSCCGTRAYDTSTSICCDGQIFDKALGKIMSSSCCNGSPYFPSSRHICCGNGPFGPFATPRCCGGEGFDIQGGTVCCGGRVYEFNNRSPSCCVDVGYDVTKHTCCGSSILPNPHGTTEASCCGSYPYDRKTELCCQGTNVTIPANSACCGAVIFNTTAEFCCEGRLTPKTYTQSDCCAGRIYNREENICCRNELQPVGVKVGFSRAECCGGRCYFRGPQSCCNERIYMAQNAISCTGSS</sequence>
<dbReference type="Pfam" id="PF24748">
    <property type="entry name" value="Galaxin_repeat"/>
    <property type="match status" value="2"/>
</dbReference>
<dbReference type="InterPro" id="IPR055284">
    <property type="entry name" value="Galaxin-like"/>
</dbReference>
<protein>
    <recommendedName>
        <fullName evidence="1">Galaxin-like repeats domain-containing protein</fullName>
    </recommendedName>
</protein>
<dbReference type="InParanoid" id="F6WNF1"/>
<reference evidence="2" key="3">
    <citation type="submission" date="2025-08" db="UniProtKB">
        <authorList>
            <consortium name="Ensembl"/>
        </authorList>
    </citation>
    <scope>IDENTIFICATION</scope>
</reference>
<dbReference type="PANTHER" id="PTHR34490">
    <property type="entry name" value="PROTEIN CBG12054-RELATED"/>
    <property type="match status" value="1"/>
</dbReference>
<dbReference type="InterPro" id="IPR056601">
    <property type="entry name" value="Galaxin_dom"/>
</dbReference>
<proteinExistence type="predicted"/>
<dbReference type="PANTHER" id="PTHR34490:SF3">
    <property type="entry name" value="GALAXIN-LIKE ISOFORM X2"/>
    <property type="match status" value="1"/>
</dbReference>
<dbReference type="HOGENOM" id="CLU_717565_0_0_1"/>
<name>F6WNF1_CIOIN</name>
<dbReference type="GeneTree" id="ENSGT00740000115816"/>
<dbReference type="Proteomes" id="UP000008144">
    <property type="component" value="Chromosome 5"/>
</dbReference>
<dbReference type="AlphaFoldDB" id="F6WNF1"/>
<evidence type="ECO:0000313" key="3">
    <source>
        <dbReference type="Proteomes" id="UP000008144"/>
    </source>
</evidence>
<accession>F6WNF1</accession>
<reference evidence="3" key="1">
    <citation type="journal article" date="2002" name="Science">
        <title>The draft genome of Ciona intestinalis: insights into chordate and vertebrate origins.</title>
        <authorList>
            <person name="Dehal P."/>
            <person name="Satou Y."/>
            <person name="Campbell R.K."/>
            <person name="Chapman J."/>
            <person name="Degnan B."/>
            <person name="De Tomaso A."/>
            <person name="Davidson B."/>
            <person name="Di Gregorio A."/>
            <person name="Gelpke M."/>
            <person name="Goodstein D.M."/>
            <person name="Harafuji N."/>
            <person name="Hastings K.E."/>
            <person name="Ho I."/>
            <person name="Hotta K."/>
            <person name="Huang W."/>
            <person name="Kawashima T."/>
            <person name="Lemaire P."/>
            <person name="Martinez D."/>
            <person name="Meinertzhagen I.A."/>
            <person name="Necula S."/>
            <person name="Nonaka M."/>
            <person name="Putnam N."/>
            <person name="Rash S."/>
            <person name="Saiga H."/>
            <person name="Satake M."/>
            <person name="Terry A."/>
            <person name="Yamada L."/>
            <person name="Wang H.G."/>
            <person name="Awazu S."/>
            <person name="Azumi K."/>
            <person name="Boore J."/>
            <person name="Branno M."/>
            <person name="Chin-Bow S."/>
            <person name="DeSantis R."/>
            <person name="Doyle S."/>
            <person name="Francino P."/>
            <person name="Keys D.N."/>
            <person name="Haga S."/>
            <person name="Hayashi H."/>
            <person name="Hino K."/>
            <person name="Imai K.S."/>
            <person name="Inaba K."/>
            <person name="Kano S."/>
            <person name="Kobayashi K."/>
            <person name="Kobayashi M."/>
            <person name="Lee B.I."/>
            <person name="Makabe K.W."/>
            <person name="Manohar C."/>
            <person name="Matassi G."/>
            <person name="Medina M."/>
            <person name="Mochizuki Y."/>
            <person name="Mount S."/>
            <person name="Morishita T."/>
            <person name="Miura S."/>
            <person name="Nakayama A."/>
            <person name="Nishizaka S."/>
            <person name="Nomoto H."/>
            <person name="Ohta F."/>
            <person name="Oishi K."/>
            <person name="Rigoutsos I."/>
            <person name="Sano M."/>
            <person name="Sasaki A."/>
            <person name="Sasakura Y."/>
            <person name="Shoguchi E."/>
            <person name="Shin-i T."/>
            <person name="Spagnuolo A."/>
            <person name="Stainier D."/>
            <person name="Suzuki M.M."/>
            <person name="Tassy O."/>
            <person name="Takatori N."/>
            <person name="Tokuoka M."/>
            <person name="Yagi K."/>
            <person name="Yoshizaki F."/>
            <person name="Wada S."/>
            <person name="Zhang C."/>
            <person name="Hyatt P.D."/>
            <person name="Larimer F."/>
            <person name="Detter C."/>
            <person name="Doggett N."/>
            <person name="Glavina T."/>
            <person name="Hawkins T."/>
            <person name="Richardson P."/>
            <person name="Lucas S."/>
            <person name="Kohara Y."/>
            <person name="Levine M."/>
            <person name="Satoh N."/>
            <person name="Rokhsar D.S."/>
        </authorList>
    </citation>
    <scope>NUCLEOTIDE SEQUENCE [LARGE SCALE GENOMIC DNA]</scope>
</reference>